<dbReference type="CDD" id="cd12379">
    <property type="entry name" value="RRM2_I_PABPs"/>
    <property type="match status" value="1"/>
</dbReference>
<keyword evidence="4" id="KW-0963">Cytoplasm</keyword>
<dbReference type="GO" id="GO:0005634">
    <property type="term" value="C:nucleus"/>
    <property type="evidence" value="ECO:0007669"/>
    <property type="project" value="UniProtKB-SubCell"/>
</dbReference>
<evidence type="ECO:0000256" key="4">
    <source>
        <dbReference type="ARBA" id="ARBA00022490"/>
    </source>
</evidence>
<dbReference type="AlphaFoldDB" id="A0A814J7Z7"/>
<dbReference type="Pfam" id="PF00658">
    <property type="entry name" value="MLLE"/>
    <property type="match status" value="1"/>
</dbReference>
<reference evidence="12" key="1">
    <citation type="submission" date="2021-02" db="EMBL/GenBank/DDBJ databases">
        <authorList>
            <person name="Nowell W R."/>
        </authorList>
    </citation>
    <scope>NUCLEOTIDE SEQUENCE</scope>
</reference>
<dbReference type="SUPFAM" id="SSF54928">
    <property type="entry name" value="RNA-binding domain, RBD"/>
    <property type="match status" value="3"/>
</dbReference>
<feature type="domain" description="PABC" evidence="11">
    <location>
        <begin position="861"/>
        <end position="938"/>
    </location>
</feature>
<feature type="domain" description="UBC core" evidence="10">
    <location>
        <begin position="113"/>
        <end position="263"/>
    </location>
</feature>
<comment type="caution">
    <text evidence="12">The sequence shown here is derived from an EMBL/GenBank/DDBJ whole genome shotgun (WGS) entry which is preliminary data.</text>
</comment>
<feature type="domain" description="RRM" evidence="9">
    <location>
        <begin position="333"/>
        <end position="411"/>
    </location>
</feature>
<evidence type="ECO:0000259" key="11">
    <source>
        <dbReference type="PROSITE" id="PS51309"/>
    </source>
</evidence>
<name>A0A814J7Z7_9BILA</name>
<dbReference type="FunFam" id="1.10.1900.10:FF:000001">
    <property type="entry name" value="Polyadenylate-binding protein"/>
    <property type="match status" value="1"/>
</dbReference>
<protein>
    <recommendedName>
        <fullName evidence="14">Polyadenylate-binding protein</fullName>
    </recommendedName>
</protein>
<dbReference type="SMART" id="SM00360">
    <property type="entry name" value="RRM"/>
    <property type="match status" value="4"/>
</dbReference>
<evidence type="ECO:0000259" key="9">
    <source>
        <dbReference type="PROSITE" id="PS50102"/>
    </source>
</evidence>
<dbReference type="InterPro" id="IPR000608">
    <property type="entry name" value="UBC"/>
</dbReference>
<dbReference type="PANTHER" id="PTHR24012">
    <property type="entry name" value="RNA BINDING PROTEIN"/>
    <property type="match status" value="1"/>
</dbReference>
<dbReference type="SUPFAM" id="SSF63570">
    <property type="entry name" value="PABC (PABP) domain"/>
    <property type="match status" value="1"/>
</dbReference>
<keyword evidence="6 8" id="KW-0694">RNA-binding</keyword>
<dbReference type="FunFam" id="3.30.70.330:FF:000091">
    <property type="entry name" value="Polyadenylate-binding protein"/>
    <property type="match status" value="1"/>
</dbReference>
<gene>
    <name evidence="12" type="ORF">ZHD862_LOCUS14187</name>
</gene>
<dbReference type="InterPro" id="IPR012677">
    <property type="entry name" value="Nucleotide-bd_a/b_plait_sf"/>
</dbReference>
<dbReference type="SUPFAM" id="SSF54495">
    <property type="entry name" value="UBC-like"/>
    <property type="match status" value="1"/>
</dbReference>
<dbReference type="InterPro" id="IPR035979">
    <property type="entry name" value="RBD_domain_sf"/>
</dbReference>
<evidence type="ECO:0000256" key="3">
    <source>
        <dbReference type="ARBA" id="ARBA00008557"/>
    </source>
</evidence>
<dbReference type="FunFam" id="3.30.70.330:FF:000021">
    <property type="entry name" value="Polyadenylate-binding protein"/>
    <property type="match status" value="1"/>
</dbReference>
<dbReference type="InterPro" id="IPR002004">
    <property type="entry name" value="PABP_HYD_C"/>
</dbReference>
<dbReference type="Gene3D" id="3.30.70.330">
    <property type="match status" value="4"/>
</dbReference>
<dbReference type="Gene3D" id="1.10.1900.10">
    <property type="entry name" value="c-terminal domain of poly(a) binding protein"/>
    <property type="match status" value="1"/>
</dbReference>
<dbReference type="Proteomes" id="UP000663864">
    <property type="component" value="Unassembled WGS sequence"/>
</dbReference>
<dbReference type="InterPro" id="IPR036053">
    <property type="entry name" value="PABP-dom"/>
</dbReference>
<evidence type="ECO:0000256" key="6">
    <source>
        <dbReference type="ARBA" id="ARBA00022884"/>
    </source>
</evidence>
<dbReference type="InterPro" id="IPR003954">
    <property type="entry name" value="RRM_euk-type"/>
</dbReference>
<comment type="similarity">
    <text evidence="3">Belongs to the polyadenylate-binding protein type-1 family.</text>
</comment>
<evidence type="ECO:0000313" key="13">
    <source>
        <dbReference type="Proteomes" id="UP000663864"/>
    </source>
</evidence>
<evidence type="ECO:0000256" key="5">
    <source>
        <dbReference type="ARBA" id="ARBA00022737"/>
    </source>
</evidence>
<dbReference type="CDD" id="cd12381">
    <property type="entry name" value="RRM4_I_PABPs"/>
    <property type="match status" value="1"/>
</dbReference>
<dbReference type="PROSITE" id="PS51309">
    <property type="entry name" value="PABC"/>
    <property type="match status" value="1"/>
</dbReference>
<dbReference type="CDD" id="cd12380">
    <property type="entry name" value="RRM3_I_PABPs"/>
    <property type="match status" value="1"/>
</dbReference>
<dbReference type="InterPro" id="IPR000504">
    <property type="entry name" value="RRM_dom"/>
</dbReference>
<dbReference type="CDD" id="cd12378">
    <property type="entry name" value="RRM1_I_PABPs"/>
    <property type="match status" value="1"/>
</dbReference>
<dbReference type="EMBL" id="CAJNOT010000608">
    <property type="protein sequence ID" value="CAF1033873.1"/>
    <property type="molecule type" value="Genomic_DNA"/>
</dbReference>
<feature type="domain" description="RRM" evidence="9">
    <location>
        <begin position="615"/>
        <end position="691"/>
    </location>
</feature>
<keyword evidence="5" id="KW-0677">Repeat</keyword>
<evidence type="ECO:0008006" key="14">
    <source>
        <dbReference type="Google" id="ProtNLM"/>
    </source>
</evidence>
<dbReference type="InterPro" id="IPR034364">
    <property type="entry name" value="PABP_RRM1"/>
</dbReference>
<proteinExistence type="inferred from homology"/>
<dbReference type="SMART" id="SM00517">
    <property type="entry name" value="PolyA"/>
    <property type="match status" value="1"/>
</dbReference>
<dbReference type="FunFam" id="3.30.70.330:FF:000651">
    <property type="entry name" value="Poly(A) binding protein cytoplasmic 1 like"/>
    <property type="match status" value="1"/>
</dbReference>
<dbReference type="FunFam" id="3.30.70.330:FF:000003">
    <property type="entry name" value="Polyadenylate-binding protein"/>
    <property type="match status" value="1"/>
</dbReference>
<dbReference type="PROSITE" id="PS50127">
    <property type="entry name" value="UBC_2"/>
    <property type="match status" value="1"/>
</dbReference>
<evidence type="ECO:0000256" key="7">
    <source>
        <dbReference type="ARBA" id="ARBA00023242"/>
    </source>
</evidence>
<organism evidence="12 13">
    <name type="scientific">Rotaria sordida</name>
    <dbReference type="NCBI Taxonomy" id="392033"/>
    <lineage>
        <taxon>Eukaryota</taxon>
        <taxon>Metazoa</taxon>
        <taxon>Spiralia</taxon>
        <taxon>Gnathifera</taxon>
        <taxon>Rotifera</taxon>
        <taxon>Eurotatoria</taxon>
        <taxon>Bdelloidea</taxon>
        <taxon>Philodinida</taxon>
        <taxon>Philodinidae</taxon>
        <taxon>Rotaria</taxon>
    </lineage>
</organism>
<evidence type="ECO:0000256" key="2">
    <source>
        <dbReference type="ARBA" id="ARBA00004496"/>
    </source>
</evidence>
<dbReference type="Pfam" id="PF00076">
    <property type="entry name" value="RRM_1"/>
    <property type="match status" value="4"/>
</dbReference>
<dbReference type="Gene3D" id="3.10.110.10">
    <property type="entry name" value="Ubiquitin Conjugating Enzyme"/>
    <property type="match status" value="1"/>
</dbReference>
<dbReference type="Pfam" id="PF00179">
    <property type="entry name" value="UQ_con"/>
    <property type="match status" value="1"/>
</dbReference>
<dbReference type="SMART" id="SM00212">
    <property type="entry name" value="UBCc"/>
    <property type="match status" value="1"/>
</dbReference>
<keyword evidence="7" id="KW-0539">Nucleus</keyword>
<dbReference type="PROSITE" id="PS50102">
    <property type="entry name" value="RRM"/>
    <property type="match status" value="4"/>
</dbReference>
<dbReference type="GO" id="GO:0005737">
    <property type="term" value="C:cytoplasm"/>
    <property type="evidence" value="ECO:0007669"/>
    <property type="project" value="UniProtKB-SubCell"/>
</dbReference>
<evidence type="ECO:0000256" key="1">
    <source>
        <dbReference type="ARBA" id="ARBA00004123"/>
    </source>
</evidence>
<evidence type="ECO:0000313" key="12">
    <source>
        <dbReference type="EMBL" id="CAF1033873.1"/>
    </source>
</evidence>
<evidence type="ECO:0000256" key="8">
    <source>
        <dbReference type="PROSITE-ProRule" id="PRU00176"/>
    </source>
</evidence>
<dbReference type="InterPro" id="IPR006515">
    <property type="entry name" value="PABP_1234"/>
</dbReference>
<comment type="subcellular location">
    <subcellularLocation>
        <location evidence="2">Cytoplasm</location>
    </subcellularLocation>
    <subcellularLocation>
        <location evidence="1">Nucleus</location>
    </subcellularLocation>
</comment>
<dbReference type="NCBIfam" id="TIGR01628">
    <property type="entry name" value="PABP-1234"/>
    <property type="match status" value="1"/>
</dbReference>
<accession>A0A814J7Z7</accession>
<sequence length="954" mass="106276">MISPSKNSKDSFTAYDPFDSKKEHFKKDEVASDDILRQYSYISVRDNAWNVLPIEQLTVILFDVSGSMKNTTASNSKSLLDLSISALGVWSDKFCSNRLPHVIGLIYCGAKVTPTTQLIYEGCPLTNNFNDFEKSFSSRPDCDNIRFWKIIMKGPIGTSYYGYTWLLSVEFPSQMYPLRPPEIRFITPIYHCNISDDGKICHEILRSHWTSQTTMHDVLRQIISLLFQPEPNDALSTTKGDLLKTAPEDYFKNPHKTINEVTILWTCASRKEQPQNSNKRCYADHFVPLVRAPENLLVITEDTAEIEKPMPCNKNKNIVAPNIPAGDPSYPMASLYVGDLHPDVTEAMLFDKFASAGSVLSIRVCRDMITRRSLGYAYVNFQQPADAARALATMNFDLLRGRPLRIMRSQRDPALSKSGVGNVFITNLDKNIDNKSLYDTFSAFGNILSCKIITDEGGQSKGFGFVRFETQEAADNAINKVNGMLLADKKVYVGRFISRNQRADAGGSRKFTNIFIKNFGNQLDEEKLRELFSKHGKILSFKIENDESGQSKGFGYCSFENPEEAEEAVQALNGYSVGDKQLYVGRFQKKNERLSEIKRKKDLQRQERMNKYRGVNLYIKNLDDTIDDECLKKEFSKFGTITSAKVMTENGRSKGFGFVCFSAPDEATKAVTEMNGSIVGSKLLYVALAQHKEERRMHLTNQHMQRMVTSRVPPQMPLPFPNGMSGMMPYLQAPMGPSTQRNFFIPTAMPTYRPAQPCWSSAAPAGGMRLPAGAQMIGIQMPQSAMTAAQRSAAMASVASRSGMPMPTRPTPTPGQMMPNNSVRPQTGAQPQQATAYTRTARNMPPSNPGGFPNSIVVAGQEPLTPAALANATPQAQKQMLGERLFPLIQQMQPELAGKITGMLLEIDNTELLHMLESRESLKAKVEEAIAVLQVHQAKQLYAAKQAATNSAAS</sequence>
<dbReference type="SMART" id="SM00361">
    <property type="entry name" value="RRM_1"/>
    <property type="match status" value="4"/>
</dbReference>
<dbReference type="GO" id="GO:0003723">
    <property type="term" value="F:RNA binding"/>
    <property type="evidence" value="ECO:0007669"/>
    <property type="project" value="UniProtKB-UniRule"/>
</dbReference>
<dbReference type="InterPro" id="IPR016135">
    <property type="entry name" value="UBQ-conjugating_enzyme/RWD"/>
</dbReference>
<feature type="domain" description="RRM" evidence="9">
    <location>
        <begin position="512"/>
        <end position="589"/>
    </location>
</feature>
<evidence type="ECO:0000259" key="10">
    <source>
        <dbReference type="PROSITE" id="PS50127"/>
    </source>
</evidence>
<dbReference type="InterPro" id="IPR045305">
    <property type="entry name" value="RRM2_I_PABPs"/>
</dbReference>
<feature type="domain" description="RRM" evidence="9">
    <location>
        <begin position="421"/>
        <end position="498"/>
    </location>
</feature>